<dbReference type="EMBL" id="OZ034818">
    <property type="protein sequence ID" value="CAL1389880.1"/>
    <property type="molecule type" value="Genomic_DNA"/>
</dbReference>
<evidence type="ECO:0000256" key="1">
    <source>
        <dbReference type="SAM" id="MobiDB-lite"/>
    </source>
</evidence>
<dbReference type="Proteomes" id="UP001497516">
    <property type="component" value="Chromosome 5"/>
</dbReference>
<name>A0AAV2EV88_9ROSI</name>
<gene>
    <name evidence="2" type="ORF">LTRI10_LOCUS30705</name>
</gene>
<keyword evidence="3" id="KW-1185">Reference proteome</keyword>
<accession>A0AAV2EV88</accession>
<evidence type="ECO:0000313" key="3">
    <source>
        <dbReference type="Proteomes" id="UP001497516"/>
    </source>
</evidence>
<reference evidence="2 3" key="1">
    <citation type="submission" date="2024-04" db="EMBL/GenBank/DDBJ databases">
        <authorList>
            <person name="Fracassetti M."/>
        </authorList>
    </citation>
    <scope>NUCLEOTIDE SEQUENCE [LARGE SCALE GENOMIC DNA]</scope>
</reference>
<proteinExistence type="predicted"/>
<organism evidence="2 3">
    <name type="scientific">Linum trigynum</name>
    <dbReference type="NCBI Taxonomy" id="586398"/>
    <lineage>
        <taxon>Eukaryota</taxon>
        <taxon>Viridiplantae</taxon>
        <taxon>Streptophyta</taxon>
        <taxon>Embryophyta</taxon>
        <taxon>Tracheophyta</taxon>
        <taxon>Spermatophyta</taxon>
        <taxon>Magnoliopsida</taxon>
        <taxon>eudicotyledons</taxon>
        <taxon>Gunneridae</taxon>
        <taxon>Pentapetalae</taxon>
        <taxon>rosids</taxon>
        <taxon>fabids</taxon>
        <taxon>Malpighiales</taxon>
        <taxon>Linaceae</taxon>
        <taxon>Linum</taxon>
    </lineage>
</organism>
<protein>
    <submittedName>
        <fullName evidence="2">Uncharacterized protein</fullName>
    </submittedName>
</protein>
<feature type="region of interest" description="Disordered" evidence="1">
    <location>
        <begin position="24"/>
        <end position="114"/>
    </location>
</feature>
<sequence length="114" mass="12593">MRSGTSAGIIIYEKDLRLLVVSTPEEEITERQAENDGEEDAAVERHDGQHQQVPHRRVHPKQDRSGEASRTRGGLGEQERSVDRGRRGRRTGGGLEPDAAIFHVLVKGGEEETG</sequence>
<evidence type="ECO:0000313" key="2">
    <source>
        <dbReference type="EMBL" id="CAL1389880.1"/>
    </source>
</evidence>
<dbReference type="AlphaFoldDB" id="A0AAV2EV88"/>
<feature type="compositionally biased region" description="Basic and acidic residues" evidence="1">
    <location>
        <begin position="60"/>
        <end position="70"/>
    </location>
</feature>